<dbReference type="Gene3D" id="3.10.20.740">
    <property type="match status" value="1"/>
</dbReference>
<dbReference type="PROSITE" id="PS51379">
    <property type="entry name" value="4FE4S_FER_2"/>
    <property type="match status" value="1"/>
</dbReference>
<dbReference type="InterPro" id="IPR036010">
    <property type="entry name" value="2Fe-2S_ferredoxin-like_sf"/>
</dbReference>
<dbReference type="InterPro" id="IPR001041">
    <property type="entry name" value="2Fe-2S_ferredoxin-type"/>
</dbReference>
<dbReference type="InterPro" id="IPR017896">
    <property type="entry name" value="4Fe4S_Fe-S-bd"/>
</dbReference>
<keyword evidence="4" id="KW-1185">Reference proteome</keyword>
<dbReference type="PROSITE" id="PS00641">
    <property type="entry name" value="COMPLEX1_75K_1"/>
    <property type="match status" value="1"/>
</dbReference>
<dbReference type="Pfam" id="PF13510">
    <property type="entry name" value="Fer2_4"/>
    <property type="match status" value="1"/>
</dbReference>
<dbReference type="AlphaFoldDB" id="A0A133UGA9"/>
<dbReference type="Gene3D" id="3.30.70.20">
    <property type="match status" value="1"/>
</dbReference>
<feature type="domain" description="4Fe-4S ferredoxin-type" evidence="2">
    <location>
        <begin position="158"/>
        <end position="187"/>
    </location>
</feature>
<evidence type="ECO:0000313" key="4">
    <source>
        <dbReference type="Proteomes" id="UP000070373"/>
    </source>
</evidence>
<dbReference type="InterPro" id="IPR017900">
    <property type="entry name" value="4Fe4S_Fe_S_CS"/>
</dbReference>
<name>A0A133UGA9_9EURY</name>
<dbReference type="GO" id="GO:0051536">
    <property type="term" value="F:iron-sulfur cluster binding"/>
    <property type="evidence" value="ECO:0007669"/>
    <property type="project" value="InterPro"/>
</dbReference>
<proteinExistence type="predicted"/>
<dbReference type="SUPFAM" id="SSF54292">
    <property type="entry name" value="2Fe-2S ferredoxin-like"/>
    <property type="match status" value="1"/>
</dbReference>
<dbReference type="GO" id="GO:0016491">
    <property type="term" value="F:oxidoreductase activity"/>
    <property type="evidence" value="ECO:0007669"/>
    <property type="project" value="UniProtKB-ARBA"/>
</dbReference>
<dbReference type="PROSITE" id="PS00198">
    <property type="entry name" value="4FE4S_FER_1"/>
    <property type="match status" value="1"/>
</dbReference>
<dbReference type="EMBL" id="LHXN01000014">
    <property type="protein sequence ID" value="KXA93146.1"/>
    <property type="molecule type" value="Genomic_DNA"/>
</dbReference>
<dbReference type="Proteomes" id="UP000070373">
    <property type="component" value="Unassembled WGS sequence"/>
</dbReference>
<accession>A0A133UGA9</accession>
<dbReference type="CDD" id="cd00207">
    <property type="entry name" value="fer2"/>
    <property type="match status" value="1"/>
</dbReference>
<dbReference type="GO" id="GO:0008137">
    <property type="term" value="F:NADH dehydrogenase (ubiquinone) activity"/>
    <property type="evidence" value="ECO:0007669"/>
    <property type="project" value="InterPro"/>
</dbReference>
<evidence type="ECO:0008006" key="5">
    <source>
        <dbReference type="Google" id="ProtNLM"/>
    </source>
</evidence>
<dbReference type="InterPro" id="IPR000283">
    <property type="entry name" value="NADH_UbQ_OxRdtase_75kDa_su_CS"/>
</dbReference>
<sequence length="190" mass="21022">MSEIELEIDGEKITGEKGQTVLEVALINDIHIPTHCYDENYEPVGFCRLCLVEVKSPEEEFELKAACTYPVREGLVVKTDTKRVRKARKMSAEFLLARCPESEEVQNIAQEMGVGGTRFSKKNLNCTLCGLCVRACKNVTGDAVITFIGRGPDREIMAPFELSPEECQGCEACVNACPLNALKMVEIGEE</sequence>
<gene>
    <name evidence="3" type="ORF">AKJ64_01335</name>
</gene>
<comment type="caution">
    <text evidence="3">The sequence shown here is derived from an EMBL/GenBank/DDBJ whole genome shotgun (WGS) entry which is preliminary data.</text>
</comment>
<reference evidence="3 4" key="1">
    <citation type="journal article" date="2016" name="Sci. Rep.">
        <title>Metabolic traits of an uncultured archaeal lineage -MSBL1- from brine pools of the Red Sea.</title>
        <authorList>
            <person name="Mwirichia R."/>
            <person name="Alam I."/>
            <person name="Rashid M."/>
            <person name="Vinu M."/>
            <person name="Ba-Alawi W."/>
            <person name="Anthony Kamau A."/>
            <person name="Kamanda Ngugi D."/>
            <person name="Goker M."/>
            <person name="Klenk H.P."/>
            <person name="Bajic V."/>
            <person name="Stingl U."/>
        </authorList>
    </citation>
    <scope>NUCLEOTIDE SEQUENCE [LARGE SCALE GENOMIC DNA]</scope>
    <source>
        <strain evidence="3">SCGC-AAA259E17</strain>
    </source>
</reference>
<dbReference type="GO" id="GO:0016020">
    <property type="term" value="C:membrane"/>
    <property type="evidence" value="ECO:0007669"/>
    <property type="project" value="InterPro"/>
</dbReference>
<evidence type="ECO:0000313" key="3">
    <source>
        <dbReference type="EMBL" id="KXA93146.1"/>
    </source>
</evidence>
<dbReference type="Pfam" id="PF12838">
    <property type="entry name" value="Fer4_7"/>
    <property type="match status" value="1"/>
</dbReference>
<dbReference type="PROSITE" id="PS51085">
    <property type="entry name" value="2FE2S_FER_2"/>
    <property type="match status" value="1"/>
</dbReference>
<feature type="domain" description="2Fe-2S ferredoxin-type" evidence="1">
    <location>
        <begin position="2"/>
        <end position="83"/>
    </location>
</feature>
<evidence type="ECO:0000259" key="2">
    <source>
        <dbReference type="PROSITE" id="PS51379"/>
    </source>
</evidence>
<dbReference type="SUPFAM" id="SSF54862">
    <property type="entry name" value="4Fe-4S ferredoxins"/>
    <property type="match status" value="1"/>
</dbReference>
<dbReference type="GO" id="GO:0042773">
    <property type="term" value="P:ATP synthesis coupled electron transport"/>
    <property type="evidence" value="ECO:0007669"/>
    <property type="project" value="InterPro"/>
</dbReference>
<organism evidence="3 4">
    <name type="scientific">candidate division MSBL1 archaeon SCGC-AAA259E17</name>
    <dbReference type="NCBI Taxonomy" id="1698263"/>
    <lineage>
        <taxon>Archaea</taxon>
        <taxon>Methanobacteriati</taxon>
        <taxon>Methanobacteriota</taxon>
        <taxon>candidate division MSBL1</taxon>
    </lineage>
</organism>
<evidence type="ECO:0000259" key="1">
    <source>
        <dbReference type="PROSITE" id="PS51085"/>
    </source>
</evidence>
<protein>
    <recommendedName>
        <fullName evidence="5">(2Fe-2S)-binding protein</fullName>
    </recommendedName>
</protein>